<dbReference type="Proteomes" id="UP001180825">
    <property type="component" value="Unassembled WGS sequence"/>
</dbReference>
<evidence type="ECO:0000313" key="3">
    <source>
        <dbReference type="Proteomes" id="UP001180825"/>
    </source>
</evidence>
<name>A0ABU2ACK4_9BURK</name>
<evidence type="ECO:0000256" key="1">
    <source>
        <dbReference type="SAM" id="SignalP"/>
    </source>
</evidence>
<sequence length="166" mass="17606">MLLLLPSARQSAACAVAALSCLAAAADSPVPAGCERVAQASIATLAAPRYHQRVQGQGETMELLRVDGRVWQRIGDEGWQVSKMGPAVFERAAHKAGSLLARCERTGSDRVDGVSTEVWRVTTKPLGGSAPSVSQMWIGASDGRTYRNSGGGVETRIRYQGVEAPR</sequence>
<dbReference type="RefSeq" id="WP_310331664.1">
    <property type="nucleotide sequence ID" value="NZ_JAVDXV010000008.1"/>
</dbReference>
<comment type="caution">
    <text evidence="2">The sequence shown here is derived from an EMBL/GenBank/DDBJ whole genome shotgun (WGS) entry which is preliminary data.</text>
</comment>
<feature type="signal peptide" evidence="1">
    <location>
        <begin position="1"/>
        <end position="25"/>
    </location>
</feature>
<protein>
    <submittedName>
        <fullName evidence="2">Uncharacterized protein</fullName>
    </submittedName>
</protein>
<dbReference type="EMBL" id="JAVDXV010000008">
    <property type="protein sequence ID" value="MDR7334939.1"/>
    <property type="molecule type" value="Genomic_DNA"/>
</dbReference>
<keyword evidence="3" id="KW-1185">Reference proteome</keyword>
<evidence type="ECO:0000313" key="2">
    <source>
        <dbReference type="EMBL" id="MDR7334939.1"/>
    </source>
</evidence>
<keyword evidence="1" id="KW-0732">Signal</keyword>
<proteinExistence type="predicted"/>
<gene>
    <name evidence="2" type="ORF">J2X21_004103</name>
</gene>
<feature type="chain" id="PRO_5046471386" evidence="1">
    <location>
        <begin position="26"/>
        <end position="166"/>
    </location>
</feature>
<accession>A0ABU2ACK4</accession>
<reference evidence="2 3" key="1">
    <citation type="submission" date="2023-07" db="EMBL/GenBank/DDBJ databases">
        <title>Sorghum-associated microbial communities from plants grown in Nebraska, USA.</title>
        <authorList>
            <person name="Schachtman D."/>
        </authorList>
    </citation>
    <scope>NUCLEOTIDE SEQUENCE [LARGE SCALE GENOMIC DNA]</scope>
    <source>
        <strain evidence="2 3">BE316</strain>
    </source>
</reference>
<organism evidence="2 3">
    <name type="scientific">Roseateles asaccharophilus</name>
    <dbReference type="NCBI Taxonomy" id="582607"/>
    <lineage>
        <taxon>Bacteria</taxon>
        <taxon>Pseudomonadati</taxon>
        <taxon>Pseudomonadota</taxon>
        <taxon>Betaproteobacteria</taxon>
        <taxon>Burkholderiales</taxon>
        <taxon>Sphaerotilaceae</taxon>
        <taxon>Roseateles</taxon>
    </lineage>
</organism>